<proteinExistence type="predicted"/>
<reference evidence="3" key="2">
    <citation type="submission" date="2020-09" db="EMBL/GenBank/DDBJ databases">
        <authorList>
            <person name="Sun Q."/>
            <person name="Ohkuma M."/>
        </authorList>
    </citation>
    <scope>NUCLEOTIDE SEQUENCE</scope>
    <source>
        <strain evidence="3">JCM 13064</strain>
    </source>
</reference>
<reference evidence="3" key="1">
    <citation type="journal article" date="2014" name="Int. J. Syst. Evol. Microbiol.">
        <title>Complete genome sequence of Corynebacterium casei LMG S-19264T (=DSM 44701T), isolated from a smear-ripened cheese.</title>
        <authorList>
            <consortium name="US DOE Joint Genome Institute (JGI-PGF)"/>
            <person name="Walter F."/>
            <person name="Albersmeier A."/>
            <person name="Kalinowski J."/>
            <person name="Ruckert C."/>
        </authorList>
    </citation>
    <scope>NUCLEOTIDE SEQUENCE</scope>
    <source>
        <strain evidence="3">JCM 13064</strain>
    </source>
</reference>
<name>A0A917R1Y1_9ACTN</name>
<evidence type="ECO:0000313" key="3">
    <source>
        <dbReference type="EMBL" id="GGK83776.1"/>
    </source>
</evidence>
<evidence type="ECO:0000256" key="1">
    <source>
        <dbReference type="SAM" id="Phobius"/>
    </source>
</evidence>
<organism evidence="3 4">
    <name type="scientific">Sphaerisporangium melleum</name>
    <dbReference type="NCBI Taxonomy" id="321316"/>
    <lineage>
        <taxon>Bacteria</taxon>
        <taxon>Bacillati</taxon>
        <taxon>Actinomycetota</taxon>
        <taxon>Actinomycetes</taxon>
        <taxon>Streptosporangiales</taxon>
        <taxon>Streptosporangiaceae</taxon>
        <taxon>Sphaerisporangium</taxon>
    </lineage>
</organism>
<gene>
    <name evidence="3" type="ORF">GCM10007964_27830</name>
</gene>
<feature type="domain" description="Peptidase C51" evidence="2">
    <location>
        <begin position="42"/>
        <end position="127"/>
    </location>
</feature>
<evidence type="ECO:0000313" key="4">
    <source>
        <dbReference type="Proteomes" id="UP000645217"/>
    </source>
</evidence>
<dbReference type="EMBL" id="BMNT01000013">
    <property type="protein sequence ID" value="GGK83776.1"/>
    <property type="molecule type" value="Genomic_DNA"/>
</dbReference>
<keyword evidence="1" id="KW-1133">Transmembrane helix</keyword>
<dbReference type="SUPFAM" id="SSF54001">
    <property type="entry name" value="Cysteine proteinases"/>
    <property type="match status" value="1"/>
</dbReference>
<accession>A0A917R1Y1</accession>
<feature type="transmembrane region" description="Helical" evidence="1">
    <location>
        <begin position="201"/>
        <end position="219"/>
    </location>
</feature>
<keyword evidence="4" id="KW-1185">Reference proteome</keyword>
<dbReference type="InterPro" id="IPR038765">
    <property type="entry name" value="Papain-like_cys_pep_sf"/>
</dbReference>
<evidence type="ECO:0000259" key="2">
    <source>
        <dbReference type="Pfam" id="PF05257"/>
    </source>
</evidence>
<dbReference type="InterPro" id="IPR007921">
    <property type="entry name" value="CHAP_dom"/>
</dbReference>
<comment type="caution">
    <text evidence="3">The sequence shown here is derived from an EMBL/GenBank/DDBJ whole genome shotgun (WGS) entry which is preliminary data.</text>
</comment>
<protein>
    <recommendedName>
        <fullName evidence="2">Peptidase C51 domain-containing protein</fullName>
    </recommendedName>
</protein>
<dbReference type="Proteomes" id="UP000645217">
    <property type="component" value="Unassembled WGS sequence"/>
</dbReference>
<dbReference type="Pfam" id="PF05257">
    <property type="entry name" value="CHAP"/>
    <property type="match status" value="1"/>
</dbReference>
<dbReference type="Gene3D" id="3.90.1720.10">
    <property type="entry name" value="endopeptidase domain like (from Nostoc punctiforme)"/>
    <property type="match status" value="1"/>
</dbReference>
<keyword evidence="1" id="KW-0812">Transmembrane</keyword>
<sequence>MSPEMRKLLDLLRTQIGYSEQAGGYTKYGDWYGKNVEFDSDYSAQPWCDMFLSWAAHRLGYQKWFGQFAFTPYHAEWFVEQGAWGTTPEPGALVFYDWSGSGAIDGIDHVGIVTSVDGDTIHTIEGNIDGQYAREKVRDQTYVVGYGYPDKVRVKQEAQAKALAGKAVALKPVAAEFSLAPAMTATPGTAGDLAGGREAPGAAALLVPLLIAILVLVACHKARRALAGPASARPRSE</sequence>
<dbReference type="AlphaFoldDB" id="A0A917R1Y1"/>
<keyword evidence="1" id="KW-0472">Membrane</keyword>